<dbReference type="Proteomes" id="UP000310065">
    <property type="component" value="Chromosome L1"/>
</dbReference>
<keyword evidence="1" id="KW-0812">Transmembrane</keyword>
<dbReference type="Pfam" id="PF01841">
    <property type="entry name" value="Transglut_core"/>
    <property type="match status" value="1"/>
</dbReference>
<evidence type="ECO:0000259" key="2">
    <source>
        <dbReference type="SMART" id="SM00460"/>
    </source>
</evidence>
<dbReference type="GeneID" id="88775329"/>
<feature type="transmembrane region" description="Helical" evidence="1">
    <location>
        <begin position="81"/>
        <end position="97"/>
    </location>
</feature>
<dbReference type="EMBL" id="CP040558">
    <property type="protein sequence ID" value="QCU74169.1"/>
    <property type="molecule type" value="Genomic_DNA"/>
</dbReference>
<protein>
    <submittedName>
        <fullName evidence="3">DUF3488 domain-containing protein</fullName>
    </submittedName>
</protein>
<feature type="transmembrane region" description="Helical" evidence="1">
    <location>
        <begin position="545"/>
        <end position="568"/>
    </location>
</feature>
<dbReference type="InterPro" id="IPR002931">
    <property type="entry name" value="Transglutaminase-like"/>
</dbReference>
<dbReference type="InterPro" id="IPR052901">
    <property type="entry name" value="Bact_TGase-like"/>
</dbReference>
<sequence>MDILKNEKVINYSLSFIYACLIVFFVSHLPLVFVGVLTLICAWNFYVTLSNKPKPNAWLANILAGVSLGLMLYTVGMSDTVILFVAMLLLASLFKLLQAKTKKHYHVITTLTFFSLSSVYLFNQSILTTLTVSSLYILNFAVLGLLESKHNLKIASKQSGKLLLLALPLAIFLLLFLPKMPAFWQLPGPKLAKTGLSEQVDPFDIAKLSNSDELVFRAKFNEEKPVAPYYWRAIVHDEFNGNAWLTSDFLKYNNVKTNTQSENDEQLIASYSVITEPATQKWLYGLAYSSSNSSNVEGNSLGLLRKKSRQAKSLQYDVNSFNFTTLPLGEFEEKRYKYLAYKKNVKTSLLAKNLKQNTHSDRDFYNSLLQYFAGTGFTYTLTPTPMSGDNTIDQFLFENQRGFCGHYASAAAYIFRTAGIPARLVSGYLGGELNQDNNTLTVRQYDAHAWVEVYLQNEGWVIFDATAIVAPERLNGSLSQNEELNDEFKSNLDFGLVSLSNFPAINWLRLELENLDYQWSSWVLGFDEEKQNDFLKSIFGSKNIWLVPLMVLLTAGFCFIGYFIYLNLPKRPAKLAPMVKEFYEVKAWAKKQKINIPDNLTPSQQLDFFADQLPRSAQSINTFRQLFNQVRYGKKPFTKERKTQAKDLIKLIKISK</sequence>
<dbReference type="SMART" id="SM00460">
    <property type="entry name" value="TGc"/>
    <property type="match status" value="1"/>
</dbReference>
<dbReference type="PANTHER" id="PTHR42736">
    <property type="entry name" value="PROTEIN-GLUTAMINE GAMMA-GLUTAMYLTRANSFERASE"/>
    <property type="match status" value="1"/>
</dbReference>
<dbReference type="InterPro" id="IPR021878">
    <property type="entry name" value="TgpA_N"/>
</dbReference>
<dbReference type="Pfam" id="PF11992">
    <property type="entry name" value="TgpA_N"/>
    <property type="match status" value="1"/>
</dbReference>
<dbReference type="PROSITE" id="PS51257">
    <property type="entry name" value="PROKAR_LIPOPROTEIN"/>
    <property type="match status" value="1"/>
</dbReference>
<feature type="transmembrane region" description="Helical" evidence="1">
    <location>
        <begin position="104"/>
        <end position="122"/>
    </location>
</feature>
<dbReference type="PANTHER" id="PTHR42736:SF1">
    <property type="entry name" value="PROTEIN-GLUTAMINE GAMMA-GLUTAMYLTRANSFERASE"/>
    <property type="match status" value="1"/>
</dbReference>
<name>A0A4P9J0R4_9GAMM</name>
<dbReference type="InterPro" id="IPR038765">
    <property type="entry name" value="Papain-like_cys_pep_sf"/>
</dbReference>
<evidence type="ECO:0000313" key="3">
    <source>
        <dbReference type="EMBL" id="QCU74169.1"/>
    </source>
</evidence>
<proteinExistence type="predicted"/>
<evidence type="ECO:0000256" key="1">
    <source>
        <dbReference type="SAM" id="Phobius"/>
    </source>
</evidence>
<organism evidence="3 4">
    <name type="scientific">Pseudoalteromonas distincta</name>
    <dbReference type="NCBI Taxonomy" id="77608"/>
    <lineage>
        <taxon>Bacteria</taxon>
        <taxon>Pseudomonadati</taxon>
        <taxon>Pseudomonadota</taxon>
        <taxon>Gammaproteobacteria</taxon>
        <taxon>Alteromonadales</taxon>
        <taxon>Pseudoalteromonadaceae</taxon>
        <taxon>Pseudoalteromonas</taxon>
    </lineage>
</organism>
<evidence type="ECO:0000313" key="4">
    <source>
        <dbReference type="Proteomes" id="UP000310065"/>
    </source>
</evidence>
<keyword evidence="1" id="KW-0472">Membrane</keyword>
<feature type="domain" description="Transglutaminase-like" evidence="2">
    <location>
        <begin position="396"/>
        <end position="467"/>
    </location>
</feature>
<feature type="transmembrane region" description="Helical" evidence="1">
    <location>
        <begin position="58"/>
        <end position="75"/>
    </location>
</feature>
<dbReference type="RefSeq" id="WP_138489052.1">
    <property type="nucleotide sequence ID" value="NZ_CP040558.1"/>
</dbReference>
<feature type="transmembrane region" description="Helical" evidence="1">
    <location>
        <begin position="128"/>
        <end position="146"/>
    </location>
</feature>
<accession>A0A4P9J0R4</accession>
<dbReference type="SUPFAM" id="SSF54001">
    <property type="entry name" value="Cysteine proteinases"/>
    <property type="match status" value="1"/>
</dbReference>
<feature type="transmembrane region" description="Helical" evidence="1">
    <location>
        <begin position="16"/>
        <end position="46"/>
    </location>
</feature>
<keyword evidence="1" id="KW-1133">Transmembrane helix</keyword>
<dbReference type="Gene3D" id="3.10.620.30">
    <property type="match status" value="1"/>
</dbReference>
<feature type="transmembrane region" description="Helical" evidence="1">
    <location>
        <begin position="162"/>
        <end position="184"/>
    </location>
</feature>
<reference evidence="3 4" key="1">
    <citation type="submission" date="2019-05" db="EMBL/GenBank/DDBJ databases">
        <title>Complete genome sequence of Pseudoalteromonas sp. 16-SW-7(T) isolated from the Okhotsk Sea, Russia.</title>
        <authorList>
            <person name="Nguyen T.H."/>
            <person name="Nedashkovskaya O.I."/>
            <person name="Kim S.-G."/>
        </authorList>
    </citation>
    <scope>NUCLEOTIDE SEQUENCE [LARGE SCALE GENOMIC DNA]</scope>
    <source>
        <strain evidence="3 4">16-SW-7</strain>
    </source>
</reference>
<dbReference type="KEGG" id="pdv:FFU37_06685"/>
<gene>
    <name evidence="3" type="ORF">FFU37_06685</name>
</gene>
<dbReference type="AlphaFoldDB" id="A0A4P9J0R4"/>